<proteinExistence type="predicted"/>
<comment type="caution">
    <text evidence="2">The sequence shown here is derived from an EMBL/GenBank/DDBJ whole genome shotgun (WGS) entry which is preliminary data.</text>
</comment>
<evidence type="ECO:0000256" key="1">
    <source>
        <dbReference type="SAM" id="MobiDB-lite"/>
    </source>
</evidence>
<evidence type="ECO:0000313" key="2">
    <source>
        <dbReference type="EMBL" id="KAK8048814.1"/>
    </source>
</evidence>
<keyword evidence="3" id="KW-1185">Reference proteome</keyword>
<dbReference type="Proteomes" id="UP001480595">
    <property type="component" value="Unassembled WGS sequence"/>
</dbReference>
<accession>A0ABR1TSU6</accession>
<evidence type="ECO:0000313" key="3">
    <source>
        <dbReference type="Proteomes" id="UP001480595"/>
    </source>
</evidence>
<sequence>MGAELDVRSKHQSERESRGSSQDEQSIVTLRWFTCKGAPAEKTDQDRITGTAMRRMGEKRLFVCYMGMGVRDDLWGLASAGWEDVRRRTRPFPQQHPEHTVAGSECDGKEKFKVEIGREVEERAAANRMLADVPIWINDRGGG</sequence>
<reference evidence="2 3" key="1">
    <citation type="submission" date="2023-01" db="EMBL/GenBank/DDBJ databases">
        <title>Analysis of 21 Apiospora genomes using comparative genomics revels a genus with tremendous synthesis potential of carbohydrate active enzymes and secondary metabolites.</title>
        <authorList>
            <person name="Sorensen T."/>
        </authorList>
    </citation>
    <scope>NUCLEOTIDE SEQUENCE [LARGE SCALE GENOMIC DNA]</scope>
    <source>
        <strain evidence="2 3">CBS 135458</strain>
    </source>
</reference>
<feature type="compositionally biased region" description="Basic and acidic residues" evidence="1">
    <location>
        <begin position="1"/>
        <end position="18"/>
    </location>
</feature>
<organism evidence="2 3">
    <name type="scientific">Apiospora phragmitis</name>
    <dbReference type="NCBI Taxonomy" id="2905665"/>
    <lineage>
        <taxon>Eukaryota</taxon>
        <taxon>Fungi</taxon>
        <taxon>Dikarya</taxon>
        <taxon>Ascomycota</taxon>
        <taxon>Pezizomycotina</taxon>
        <taxon>Sordariomycetes</taxon>
        <taxon>Xylariomycetidae</taxon>
        <taxon>Amphisphaeriales</taxon>
        <taxon>Apiosporaceae</taxon>
        <taxon>Apiospora</taxon>
    </lineage>
</organism>
<dbReference type="GeneID" id="92095016"/>
<dbReference type="EMBL" id="JAQQWL010000011">
    <property type="protein sequence ID" value="KAK8048814.1"/>
    <property type="molecule type" value="Genomic_DNA"/>
</dbReference>
<dbReference type="RefSeq" id="XP_066711063.1">
    <property type="nucleotide sequence ID" value="XM_066861953.1"/>
</dbReference>
<feature type="region of interest" description="Disordered" evidence="1">
    <location>
        <begin position="1"/>
        <end position="25"/>
    </location>
</feature>
<protein>
    <submittedName>
        <fullName evidence="2">Uncharacterized protein</fullName>
    </submittedName>
</protein>
<gene>
    <name evidence="2" type="ORF">PG994_010544</name>
</gene>
<name>A0ABR1TSU6_9PEZI</name>